<feature type="compositionally biased region" description="Pro residues" evidence="1">
    <location>
        <begin position="269"/>
        <end position="282"/>
    </location>
</feature>
<evidence type="ECO:0000259" key="2">
    <source>
        <dbReference type="Pfam" id="PF15797"/>
    </source>
</evidence>
<feature type="compositionally biased region" description="Low complexity" evidence="1">
    <location>
        <begin position="304"/>
        <end position="320"/>
    </location>
</feature>
<dbReference type="GeneID" id="116947279"/>
<feature type="domain" description="DUF4706" evidence="2">
    <location>
        <begin position="8"/>
        <end position="125"/>
    </location>
</feature>
<dbReference type="KEGG" id="pmrn:116947279"/>
<accession>A0AAJ7X2C6</accession>
<evidence type="ECO:0000256" key="1">
    <source>
        <dbReference type="SAM" id="MobiDB-lite"/>
    </source>
</evidence>
<organism evidence="3 4">
    <name type="scientific">Petromyzon marinus</name>
    <name type="common">Sea lamprey</name>
    <dbReference type="NCBI Taxonomy" id="7757"/>
    <lineage>
        <taxon>Eukaryota</taxon>
        <taxon>Metazoa</taxon>
        <taxon>Chordata</taxon>
        <taxon>Craniata</taxon>
        <taxon>Vertebrata</taxon>
        <taxon>Cyclostomata</taxon>
        <taxon>Hyperoartia</taxon>
        <taxon>Petromyzontiformes</taxon>
        <taxon>Petromyzontidae</taxon>
        <taxon>Petromyzon</taxon>
    </lineage>
</organism>
<gene>
    <name evidence="4" type="primary">C29H1orf198</name>
</gene>
<dbReference type="CTD" id="116947279"/>
<dbReference type="InterPro" id="IPR031600">
    <property type="entry name" value="DUF4706"/>
</dbReference>
<dbReference type="AlphaFoldDB" id="A0AAJ7X2C6"/>
<protein>
    <submittedName>
        <fullName evidence="4">Uncharacterized protein C1orf198 homolog isoform X1</fullName>
    </submittedName>
</protein>
<dbReference type="PANTHER" id="PTHR34394">
    <property type="entry name" value="SIMILAR TO RIKEN CDNA 2310022B05"/>
    <property type="match status" value="1"/>
</dbReference>
<keyword evidence="3" id="KW-1185">Reference proteome</keyword>
<proteinExistence type="predicted"/>
<evidence type="ECO:0000313" key="4">
    <source>
        <dbReference type="RefSeq" id="XP_032818705.1"/>
    </source>
</evidence>
<dbReference type="Pfam" id="PF15797">
    <property type="entry name" value="DUF4706"/>
    <property type="match status" value="1"/>
</dbReference>
<feature type="region of interest" description="Disordered" evidence="1">
    <location>
        <begin position="373"/>
        <end position="402"/>
    </location>
</feature>
<feature type="compositionally biased region" description="Polar residues" evidence="1">
    <location>
        <begin position="378"/>
        <end position="387"/>
    </location>
</feature>
<feature type="compositionally biased region" description="Low complexity" evidence="1">
    <location>
        <begin position="144"/>
        <end position="164"/>
    </location>
</feature>
<dbReference type="PANTHER" id="PTHR34394:SF1">
    <property type="entry name" value="SIMILAR TO RIKEN CDNA 2310022B05"/>
    <property type="match status" value="1"/>
</dbReference>
<evidence type="ECO:0000313" key="3">
    <source>
        <dbReference type="Proteomes" id="UP001318040"/>
    </source>
</evidence>
<feature type="compositionally biased region" description="Low complexity" evidence="1">
    <location>
        <begin position="198"/>
        <end position="208"/>
    </location>
</feature>
<reference evidence="4" key="1">
    <citation type="submission" date="2025-08" db="UniProtKB">
        <authorList>
            <consortium name="RefSeq"/>
        </authorList>
    </citation>
    <scope>IDENTIFICATION</scope>
    <source>
        <tissue evidence="4">Sperm</tissue>
    </source>
</reference>
<feature type="compositionally biased region" description="Low complexity" evidence="1">
    <location>
        <begin position="218"/>
        <end position="239"/>
    </location>
</feature>
<feature type="region of interest" description="Disordered" evidence="1">
    <location>
        <begin position="127"/>
        <end position="327"/>
    </location>
</feature>
<dbReference type="RefSeq" id="XP_032818705.1">
    <property type="nucleotide sequence ID" value="XM_032962814.1"/>
</dbReference>
<name>A0AAJ7X2C6_PETMA</name>
<sequence>MEEKAAVYFASLNPMARKIVAEIEKVRESHGPAWERLAEAQREAAIDAALIRAEARARYETRLHLLGARPASPSSSSPTALASCYPKLLIQPGQKTVHFGEDDIKWQDEHSAPFSWETKSQLEFSLSDLEPGSSSQPRPDSSLGHAGAATSAAATANGTATPAGGRAGKGQAGGREAHVVNTGPFPGVLRRVEEAGADETAAGPAAAPWKLSAERGKPAGAAAATAGTGPGSGAALTPAERLSSPYRRHDSASRSYDPRAGPAASRSGDPPPVARKPPPPSPGASYSSMADTAHRAFVSEPDESVFAPLSSSSSPPSSSSFPPPAAPAAVPWMLERAAASRPAPSVARTPPPVASAITVATPLLPASADKDELFTSPVGHSQQSPGTSGVPIKSGFDFLDNW</sequence>
<dbReference type="Proteomes" id="UP001318040">
    <property type="component" value="Chromosome 29"/>
</dbReference>